<dbReference type="GO" id="GO:1990281">
    <property type="term" value="C:efflux pump complex"/>
    <property type="evidence" value="ECO:0007669"/>
    <property type="project" value="TreeGrafter"/>
</dbReference>
<feature type="domain" description="Multidrug resistance protein MdtA-like barrel-sandwich hybrid" evidence="2">
    <location>
        <begin position="58"/>
        <end position="193"/>
    </location>
</feature>
<dbReference type="SUPFAM" id="SSF111369">
    <property type="entry name" value="HlyD-like secretion proteins"/>
    <property type="match status" value="1"/>
</dbReference>
<reference evidence="5 6" key="1">
    <citation type="submission" date="2016-10" db="EMBL/GenBank/DDBJ databases">
        <authorList>
            <person name="de Groot N.N."/>
        </authorList>
    </citation>
    <scope>NUCLEOTIDE SEQUENCE [LARGE SCALE GENOMIC DNA]</scope>
    <source>
        <strain evidence="5 6">DSM 2179</strain>
    </source>
</reference>
<dbReference type="InterPro" id="IPR058792">
    <property type="entry name" value="Beta-barrel_RND_2"/>
</dbReference>
<proteinExistence type="inferred from homology"/>
<dbReference type="NCBIfam" id="TIGR01730">
    <property type="entry name" value="RND_mfp"/>
    <property type="match status" value="1"/>
</dbReference>
<accession>A0A1H6XIX8</accession>
<evidence type="ECO:0000256" key="1">
    <source>
        <dbReference type="ARBA" id="ARBA00009477"/>
    </source>
</evidence>
<dbReference type="Proteomes" id="UP000199662">
    <property type="component" value="Unassembled WGS sequence"/>
</dbReference>
<dbReference type="Pfam" id="PF25954">
    <property type="entry name" value="Beta-barrel_RND_2"/>
    <property type="match status" value="1"/>
</dbReference>
<protein>
    <submittedName>
        <fullName evidence="5">RND family efflux transporter, MFP subunit</fullName>
    </submittedName>
</protein>
<dbReference type="STRING" id="84035.SAMN05660742_105149"/>
<sequence length="353" mass="38495">MLIICIVIASLWYLHQKPKAVVEEPTNVQTTVIRSNATKSEYTYSGEVRGRYESQLAFQVSGKIIRRNVEVGSTVNAGDVLMEIDPKDIQQTVNSTLAQVSSAESQVHLAESNLRRYSQLYEEGAVAQMTYEQYRNAYEVALAASQQASAQYAQGSNQLGYSLLYADKSGVISAIKAEIGQIVSNGQTVITIVQDGDREVEISIPENRIKDLQLGQELSVTFWALPNTMVIGKVREIAPMADPATRTYNVRVSLPNPPPEIKLGMTATVALAGSSNVADSIDIPLTSVYQNGDTPSVWVVDGDIVILKPVKLGQMNDKMIQVLDGLQQGERIVANGVHKLRQGQTVKVGDDSL</sequence>
<dbReference type="GO" id="GO:0015562">
    <property type="term" value="F:efflux transmembrane transporter activity"/>
    <property type="evidence" value="ECO:0007669"/>
    <property type="project" value="TreeGrafter"/>
</dbReference>
<evidence type="ECO:0000259" key="3">
    <source>
        <dbReference type="Pfam" id="PF25954"/>
    </source>
</evidence>
<organism evidence="5 6">
    <name type="scientific">Propionispira arboris</name>
    <dbReference type="NCBI Taxonomy" id="84035"/>
    <lineage>
        <taxon>Bacteria</taxon>
        <taxon>Bacillati</taxon>
        <taxon>Bacillota</taxon>
        <taxon>Negativicutes</taxon>
        <taxon>Selenomonadales</taxon>
        <taxon>Selenomonadaceae</taxon>
        <taxon>Propionispira</taxon>
    </lineage>
</organism>
<name>A0A1H6XIX8_9FIRM</name>
<dbReference type="RefSeq" id="WP_091830353.1">
    <property type="nucleotide sequence ID" value="NZ_FNZK01000005.1"/>
</dbReference>
<dbReference type="Gene3D" id="2.40.30.170">
    <property type="match status" value="1"/>
</dbReference>
<dbReference type="Gene3D" id="2.40.50.100">
    <property type="match status" value="1"/>
</dbReference>
<feature type="domain" description="YknX-like C-terminal permuted SH3-like" evidence="4">
    <location>
        <begin position="281"/>
        <end position="348"/>
    </location>
</feature>
<dbReference type="Gene3D" id="1.10.287.470">
    <property type="entry name" value="Helix hairpin bin"/>
    <property type="match status" value="1"/>
</dbReference>
<dbReference type="PANTHER" id="PTHR30469">
    <property type="entry name" value="MULTIDRUG RESISTANCE PROTEIN MDTA"/>
    <property type="match status" value="1"/>
</dbReference>
<dbReference type="InterPro" id="IPR006143">
    <property type="entry name" value="RND_pump_MFP"/>
</dbReference>
<evidence type="ECO:0000259" key="2">
    <source>
        <dbReference type="Pfam" id="PF25917"/>
    </source>
</evidence>
<dbReference type="PANTHER" id="PTHR30469:SF15">
    <property type="entry name" value="HLYD FAMILY OF SECRETION PROTEINS"/>
    <property type="match status" value="1"/>
</dbReference>
<evidence type="ECO:0000313" key="6">
    <source>
        <dbReference type="Proteomes" id="UP000199662"/>
    </source>
</evidence>
<dbReference type="InterPro" id="IPR058637">
    <property type="entry name" value="YknX-like_C"/>
</dbReference>
<dbReference type="AlphaFoldDB" id="A0A1H6XIX8"/>
<dbReference type="EMBL" id="FNZK01000005">
    <property type="protein sequence ID" value="SEJ29033.1"/>
    <property type="molecule type" value="Genomic_DNA"/>
</dbReference>
<dbReference type="InterPro" id="IPR058625">
    <property type="entry name" value="MdtA-like_BSH"/>
</dbReference>
<feature type="domain" description="CusB-like beta-barrel" evidence="3">
    <location>
        <begin position="200"/>
        <end position="274"/>
    </location>
</feature>
<keyword evidence="6" id="KW-1185">Reference proteome</keyword>
<dbReference type="Pfam" id="PF25917">
    <property type="entry name" value="BSH_RND"/>
    <property type="match status" value="1"/>
</dbReference>
<dbReference type="Gene3D" id="2.40.420.20">
    <property type="match status" value="1"/>
</dbReference>
<evidence type="ECO:0000259" key="4">
    <source>
        <dbReference type="Pfam" id="PF25989"/>
    </source>
</evidence>
<evidence type="ECO:0000313" key="5">
    <source>
        <dbReference type="EMBL" id="SEJ29033.1"/>
    </source>
</evidence>
<dbReference type="Pfam" id="PF25989">
    <property type="entry name" value="YknX_C"/>
    <property type="match status" value="1"/>
</dbReference>
<comment type="similarity">
    <text evidence="1">Belongs to the membrane fusion protein (MFP) (TC 8.A.1) family.</text>
</comment>
<gene>
    <name evidence="5" type="ORF">SAMN05660742_105149</name>
</gene>